<feature type="compositionally biased region" description="Polar residues" evidence="1">
    <location>
        <begin position="193"/>
        <end position="211"/>
    </location>
</feature>
<feature type="region of interest" description="Disordered" evidence="1">
    <location>
        <begin position="493"/>
        <end position="539"/>
    </location>
</feature>
<organism evidence="2 3">
    <name type="scientific">Manduca sexta</name>
    <name type="common">Tobacco hawkmoth</name>
    <name type="synonym">Tobacco hornworm</name>
    <dbReference type="NCBI Taxonomy" id="7130"/>
    <lineage>
        <taxon>Eukaryota</taxon>
        <taxon>Metazoa</taxon>
        <taxon>Ecdysozoa</taxon>
        <taxon>Arthropoda</taxon>
        <taxon>Hexapoda</taxon>
        <taxon>Insecta</taxon>
        <taxon>Pterygota</taxon>
        <taxon>Neoptera</taxon>
        <taxon>Endopterygota</taxon>
        <taxon>Lepidoptera</taxon>
        <taxon>Glossata</taxon>
        <taxon>Ditrysia</taxon>
        <taxon>Bombycoidea</taxon>
        <taxon>Sphingidae</taxon>
        <taxon>Sphinginae</taxon>
        <taxon>Sphingini</taxon>
        <taxon>Manduca</taxon>
    </lineage>
</organism>
<accession>A0A921ZWM5</accession>
<proteinExistence type="predicted"/>
<evidence type="ECO:0000256" key="1">
    <source>
        <dbReference type="SAM" id="MobiDB-lite"/>
    </source>
</evidence>
<dbReference type="EMBL" id="JH669517">
    <property type="protein sequence ID" value="KAG6465433.1"/>
    <property type="molecule type" value="Genomic_DNA"/>
</dbReference>
<reference evidence="2" key="2">
    <citation type="submission" date="2020-12" db="EMBL/GenBank/DDBJ databases">
        <authorList>
            <person name="Kanost M."/>
        </authorList>
    </citation>
    <scope>NUCLEOTIDE SEQUENCE</scope>
</reference>
<dbReference type="GO" id="GO:0006360">
    <property type="term" value="P:transcription by RNA polymerase I"/>
    <property type="evidence" value="ECO:0007669"/>
    <property type="project" value="InterPro"/>
</dbReference>
<keyword evidence="3" id="KW-1185">Reference proteome</keyword>
<comment type="caution">
    <text evidence="2">The sequence shown here is derived from an EMBL/GenBank/DDBJ whole genome shotgun (WGS) entry which is preliminary data.</text>
</comment>
<feature type="region of interest" description="Disordered" evidence="1">
    <location>
        <begin position="27"/>
        <end position="278"/>
    </location>
</feature>
<dbReference type="Pfam" id="PF08208">
    <property type="entry name" value="RNA_polI_A34"/>
    <property type="match status" value="1"/>
</dbReference>
<reference evidence="2" key="1">
    <citation type="journal article" date="2016" name="Insect Biochem. Mol. Biol.">
        <title>Multifaceted biological insights from a draft genome sequence of the tobacco hornworm moth, Manduca sexta.</title>
        <authorList>
            <person name="Kanost M.R."/>
            <person name="Arrese E.L."/>
            <person name="Cao X."/>
            <person name="Chen Y.R."/>
            <person name="Chellapilla S."/>
            <person name="Goldsmith M.R."/>
            <person name="Grosse-Wilde E."/>
            <person name="Heckel D.G."/>
            <person name="Herndon N."/>
            <person name="Jiang H."/>
            <person name="Papanicolaou A."/>
            <person name="Qu J."/>
            <person name="Soulages J.L."/>
            <person name="Vogel H."/>
            <person name="Walters J."/>
            <person name="Waterhouse R.M."/>
            <person name="Ahn S.J."/>
            <person name="Almeida F.C."/>
            <person name="An C."/>
            <person name="Aqrawi P."/>
            <person name="Bretschneider A."/>
            <person name="Bryant W.B."/>
            <person name="Bucks S."/>
            <person name="Chao H."/>
            <person name="Chevignon G."/>
            <person name="Christen J.M."/>
            <person name="Clarke D.F."/>
            <person name="Dittmer N.T."/>
            <person name="Ferguson L.C.F."/>
            <person name="Garavelou S."/>
            <person name="Gordon K.H.J."/>
            <person name="Gunaratna R.T."/>
            <person name="Han Y."/>
            <person name="Hauser F."/>
            <person name="He Y."/>
            <person name="Heidel-Fischer H."/>
            <person name="Hirsh A."/>
            <person name="Hu Y."/>
            <person name="Jiang H."/>
            <person name="Kalra D."/>
            <person name="Klinner C."/>
            <person name="Konig C."/>
            <person name="Kovar C."/>
            <person name="Kroll A.R."/>
            <person name="Kuwar S.S."/>
            <person name="Lee S.L."/>
            <person name="Lehman R."/>
            <person name="Li K."/>
            <person name="Li Z."/>
            <person name="Liang H."/>
            <person name="Lovelace S."/>
            <person name="Lu Z."/>
            <person name="Mansfield J.H."/>
            <person name="McCulloch K.J."/>
            <person name="Mathew T."/>
            <person name="Morton B."/>
            <person name="Muzny D.M."/>
            <person name="Neunemann D."/>
            <person name="Ongeri F."/>
            <person name="Pauchet Y."/>
            <person name="Pu L.L."/>
            <person name="Pyrousis I."/>
            <person name="Rao X.J."/>
            <person name="Redding A."/>
            <person name="Roesel C."/>
            <person name="Sanchez-Gracia A."/>
            <person name="Schaack S."/>
            <person name="Shukla A."/>
            <person name="Tetreau G."/>
            <person name="Wang Y."/>
            <person name="Xiong G.H."/>
            <person name="Traut W."/>
            <person name="Walsh T.K."/>
            <person name="Worley K.C."/>
            <person name="Wu D."/>
            <person name="Wu W."/>
            <person name="Wu Y.Q."/>
            <person name="Zhang X."/>
            <person name="Zou Z."/>
            <person name="Zucker H."/>
            <person name="Briscoe A.D."/>
            <person name="Burmester T."/>
            <person name="Clem R.J."/>
            <person name="Feyereisen R."/>
            <person name="Grimmelikhuijzen C.J.P."/>
            <person name="Hamodrakas S.J."/>
            <person name="Hansson B.S."/>
            <person name="Huguet E."/>
            <person name="Jermiin L.S."/>
            <person name="Lan Q."/>
            <person name="Lehman H.K."/>
            <person name="Lorenzen M."/>
            <person name="Merzendorfer H."/>
            <person name="Michalopoulos I."/>
            <person name="Morton D.B."/>
            <person name="Muthukrishnan S."/>
            <person name="Oakeshott J.G."/>
            <person name="Palmer W."/>
            <person name="Park Y."/>
            <person name="Passarelli A.L."/>
            <person name="Rozas J."/>
            <person name="Schwartz L.M."/>
            <person name="Smith W."/>
            <person name="Southgate A."/>
            <person name="Vilcinskas A."/>
            <person name="Vogt R."/>
            <person name="Wang P."/>
            <person name="Werren J."/>
            <person name="Yu X.Q."/>
            <person name="Zhou J.J."/>
            <person name="Brown S.J."/>
            <person name="Scherer S.E."/>
            <person name="Richards S."/>
            <person name="Blissard G.W."/>
        </authorList>
    </citation>
    <scope>NUCLEOTIDE SEQUENCE</scope>
</reference>
<feature type="compositionally biased region" description="Basic and acidic residues" evidence="1">
    <location>
        <begin position="244"/>
        <end position="255"/>
    </location>
</feature>
<feature type="compositionally biased region" description="Polar residues" evidence="1">
    <location>
        <begin position="87"/>
        <end position="101"/>
    </location>
</feature>
<gene>
    <name evidence="2" type="ORF">O3G_MSEX015147</name>
</gene>
<dbReference type="AlphaFoldDB" id="A0A921ZWM5"/>
<dbReference type="InterPro" id="IPR013240">
    <property type="entry name" value="DNA-dir_RNA_pol1_su_RPA34"/>
</dbReference>
<sequence length="556" mass="63915">MIENGIDEDSDYGKNYKKNLHKKLLIKNNADDQYEQESPHPKEKKTKRKKLDDDDEDIVSPKKKKIKLEPESDVDTPKKKKKKRLEQQQPEESFDMSNVELSQDYDDLNITVKEELSPPSKSKKQRKSTQSNTSISSNHDLEYSMNNIKEEESNTESQEISCAGDNDETFSKKKKKKSKKRKHSICEDDNVTPEDNCSDGSTTYSQNNDTDTIIKKSPIKKEKSKHKQEIKKEYNSSSDQLDLSSDHDSDKLHKQDNKRKSHENSVGNSSKNHEKVNKRMSKISDGLKCEDANNSLMDTSTINKVDMTKSRKLKKFLKINENLKQISSSEHNEWTLNSDDEIWAVRCPQNIDVHSFLGTKIKLDRKCKVKIDDQTLVGKMNSESTYLTVLSSEHNDYVIKKLPLCGTLHLHTKVPKVLVPDNIILNNENDFVPLPNTKKRHPLFGSNYKKAIKVPSAVAQKLNESFNDSISENITKKKKKKKHKNDYSMDIDNEQMEETHESIPTDNTSFSSKKKNKKRKHDADNEHSSTKCVKHNADASAVWESEQAIEENLFNS</sequence>
<evidence type="ECO:0000313" key="2">
    <source>
        <dbReference type="EMBL" id="KAG6465433.1"/>
    </source>
</evidence>
<dbReference type="Proteomes" id="UP000791440">
    <property type="component" value="Unassembled WGS sequence"/>
</dbReference>
<evidence type="ECO:0000313" key="3">
    <source>
        <dbReference type="Proteomes" id="UP000791440"/>
    </source>
</evidence>
<protein>
    <submittedName>
        <fullName evidence="2">Uncharacterized protein</fullName>
    </submittedName>
</protein>
<name>A0A921ZWM5_MANSE</name>
<feature type="compositionally biased region" description="Basic residues" evidence="1">
    <location>
        <begin position="172"/>
        <end position="183"/>
    </location>
</feature>